<dbReference type="Pfam" id="PF00903">
    <property type="entry name" value="Glyoxalase"/>
    <property type="match status" value="1"/>
</dbReference>
<evidence type="ECO:0000313" key="3">
    <source>
        <dbReference type="EMBL" id="WTW68134.1"/>
    </source>
</evidence>
<protein>
    <submittedName>
        <fullName evidence="3">VOC family protein</fullName>
    </submittedName>
</protein>
<dbReference type="CDD" id="cd06587">
    <property type="entry name" value="VOC"/>
    <property type="match status" value="1"/>
</dbReference>
<feature type="region of interest" description="Disordered" evidence="1">
    <location>
        <begin position="1"/>
        <end position="21"/>
    </location>
</feature>
<dbReference type="EMBL" id="CP108313">
    <property type="protein sequence ID" value="WTW68134.1"/>
    <property type="molecule type" value="Genomic_DNA"/>
</dbReference>
<dbReference type="Gene3D" id="3.10.180.10">
    <property type="entry name" value="2,3-Dihydroxybiphenyl 1,2-Dioxygenase, domain 1"/>
    <property type="match status" value="1"/>
</dbReference>
<accession>A0AAU2VKU3</accession>
<evidence type="ECO:0000256" key="1">
    <source>
        <dbReference type="SAM" id="MobiDB-lite"/>
    </source>
</evidence>
<sequence>MTSTPTDTAQQHTDASTQPAHLPVRLHHNAHVVKDQRATQAFYEGVLGLPLIATWTEVDELAGAERTYCHTFYGLADGSALAFFQFADAGDQELFEPRFRPSPFLHIALKVDDTTQERLIAALQAHDREHLVIDHGYCVSLYATDPDGLQLEFTRDHPEMERINAERLASAHADLDRWLGGDHTSNNPFREA</sequence>
<evidence type="ECO:0000259" key="2">
    <source>
        <dbReference type="PROSITE" id="PS51819"/>
    </source>
</evidence>
<dbReference type="SUPFAM" id="SSF54593">
    <property type="entry name" value="Glyoxalase/Bleomycin resistance protein/Dihydroxybiphenyl dioxygenase"/>
    <property type="match status" value="1"/>
</dbReference>
<organism evidence="3">
    <name type="scientific">Streptomyces sp. NBC_00008</name>
    <dbReference type="NCBI Taxonomy" id="2903610"/>
    <lineage>
        <taxon>Bacteria</taxon>
        <taxon>Bacillati</taxon>
        <taxon>Actinomycetota</taxon>
        <taxon>Actinomycetes</taxon>
        <taxon>Kitasatosporales</taxon>
        <taxon>Streptomycetaceae</taxon>
        <taxon>Streptomyces</taxon>
    </lineage>
</organism>
<gene>
    <name evidence="3" type="ORF">OG398_07575</name>
</gene>
<feature type="domain" description="VOC" evidence="2">
    <location>
        <begin position="25"/>
        <end position="156"/>
    </location>
</feature>
<dbReference type="InterPro" id="IPR037523">
    <property type="entry name" value="VOC_core"/>
</dbReference>
<dbReference type="InterPro" id="IPR029068">
    <property type="entry name" value="Glyas_Bleomycin-R_OHBP_Dase"/>
</dbReference>
<dbReference type="PROSITE" id="PS51819">
    <property type="entry name" value="VOC"/>
    <property type="match status" value="1"/>
</dbReference>
<reference evidence="3" key="1">
    <citation type="submission" date="2022-10" db="EMBL/GenBank/DDBJ databases">
        <title>The complete genomes of actinobacterial strains from the NBC collection.</title>
        <authorList>
            <person name="Joergensen T.S."/>
            <person name="Alvarez Arevalo M."/>
            <person name="Sterndorff E.B."/>
            <person name="Faurdal D."/>
            <person name="Vuksanovic O."/>
            <person name="Mourched A.-S."/>
            <person name="Charusanti P."/>
            <person name="Shaw S."/>
            <person name="Blin K."/>
            <person name="Weber T."/>
        </authorList>
    </citation>
    <scope>NUCLEOTIDE SEQUENCE</scope>
    <source>
        <strain evidence="3">NBC_00008</strain>
    </source>
</reference>
<dbReference type="AlphaFoldDB" id="A0AAU2VKU3"/>
<feature type="compositionally biased region" description="Polar residues" evidence="1">
    <location>
        <begin position="1"/>
        <end position="19"/>
    </location>
</feature>
<name>A0AAU2VKU3_9ACTN</name>
<proteinExistence type="predicted"/>
<dbReference type="InterPro" id="IPR004360">
    <property type="entry name" value="Glyas_Fos-R_dOase_dom"/>
</dbReference>